<accession>A0ABS7G0V6</accession>
<reference evidence="1 2" key="1">
    <citation type="submission" date="2021-07" db="EMBL/GenBank/DDBJ databases">
        <title>Actinomadura sp. PM05-2 isolated from lichen.</title>
        <authorList>
            <person name="Somphong A."/>
            <person name="Phongsopitanun W."/>
            <person name="Tanasupawat S."/>
            <person name="Peongsungnone V."/>
        </authorList>
    </citation>
    <scope>NUCLEOTIDE SEQUENCE [LARGE SCALE GENOMIC DNA]</scope>
    <source>
        <strain evidence="1 2">PM05-2</strain>
    </source>
</reference>
<dbReference type="EMBL" id="JAIBOA010000022">
    <property type="protein sequence ID" value="MBW8486343.1"/>
    <property type="molecule type" value="Genomic_DNA"/>
</dbReference>
<gene>
    <name evidence="1" type="ORF">K1Y72_28520</name>
</gene>
<organism evidence="1 2">
    <name type="scientific">Actinomadura parmotrematis</name>
    <dbReference type="NCBI Taxonomy" id="2864039"/>
    <lineage>
        <taxon>Bacteria</taxon>
        <taxon>Bacillati</taxon>
        <taxon>Actinomycetota</taxon>
        <taxon>Actinomycetes</taxon>
        <taxon>Streptosporangiales</taxon>
        <taxon>Thermomonosporaceae</taxon>
        <taxon>Actinomadura</taxon>
    </lineage>
</organism>
<proteinExistence type="predicted"/>
<dbReference type="RefSeq" id="WP_220169575.1">
    <property type="nucleotide sequence ID" value="NZ_JAIBOA010000022.1"/>
</dbReference>
<sequence length="64" mass="6384">MSPQAPGPDAVALGRAMELVSAAYGDAMRAVGLLPDKAGAIHALAAGTLADLFPDAPEDAPDVR</sequence>
<protein>
    <submittedName>
        <fullName evidence="1">Uncharacterized protein</fullName>
    </submittedName>
</protein>
<keyword evidence="2" id="KW-1185">Reference proteome</keyword>
<evidence type="ECO:0000313" key="1">
    <source>
        <dbReference type="EMBL" id="MBW8486343.1"/>
    </source>
</evidence>
<dbReference type="Proteomes" id="UP000774570">
    <property type="component" value="Unassembled WGS sequence"/>
</dbReference>
<comment type="caution">
    <text evidence="1">The sequence shown here is derived from an EMBL/GenBank/DDBJ whole genome shotgun (WGS) entry which is preliminary data.</text>
</comment>
<name>A0ABS7G0V6_9ACTN</name>
<evidence type="ECO:0000313" key="2">
    <source>
        <dbReference type="Proteomes" id="UP000774570"/>
    </source>
</evidence>